<evidence type="ECO:0000256" key="1">
    <source>
        <dbReference type="ARBA" id="ARBA00006484"/>
    </source>
</evidence>
<dbReference type="KEGG" id="lcre:Pla8534_01610"/>
<evidence type="ECO:0000256" key="3">
    <source>
        <dbReference type="RuleBase" id="RU000363"/>
    </source>
</evidence>
<evidence type="ECO:0000313" key="4">
    <source>
        <dbReference type="EMBL" id="QDU92413.1"/>
    </source>
</evidence>
<proteinExistence type="inferred from homology"/>
<dbReference type="PRINTS" id="PR00080">
    <property type="entry name" value="SDRFAMILY"/>
</dbReference>
<organism evidence="4 5">
    <name type="scientific">Lignipirellula cremea</name>
    <dbReference type="NCBI Taxonomy" id="2528010"/>
    <lineage>
        <taxon>Bacteria</taxon>
        <taxon>Pseudomonadati</taxon>
        <taxon>Planctomycetota</taxon>
        <taxon>Planctomycetia</taxon>
        <taxon>Pirellulales</taxon>
        <taxon>Pirellulaceae</taxon>
        <taxon>Lignipirellula</taxon>
    </lineage>
</organism>
<dbReference type="PANTHER" id="PTHR44196">
    <property type="entry name" value="DEHYDROGENASE/REDUCTASE SDR FAMILY MEMBER 7B"/>
    <property type="match status" value="1"/>
</dbReference>
<dbReference type="Pfam" id="PF00106">
    <property type="entry name" value="adh_short"/>
    <property type="match status" value="1"/>
</dbReference>
<dbReference type="PANTHER" id="PTHR44196:SF1">
    <property type="entry name" value="DEHYDROGENASE_REDUCTASE SDR FAMILY MEMBER 7B"/>
    <property type="match status" value="1"/>
</dbReference>
<sequence>MNDSNREQLALVTGGASGIGRATAAALAEAGYRVAITGRTEASLQEAATALPGDVCWKTCDVADRSQVTQLFEWLRQEHRSPDILVNSAGVNVAKRMMGNLDPQDFDQVMNVNLTGTFNCIHAALPAMRERRQGVIVNIVSVAGRRAMLLAGAPYCVSKAAQSTLGTYVALEEAPHGVKVTNIYPGETNTPIVDRRPEPPPAEKRAAMLQPEDVAACVMTVLTLPPRAVVPELIVTPPYMMLD</sequence>
<accession>A0A518DKQ0</accession>
<protein>
    <submittedName>
        <fullName evidence="4">Putative oxidoreductase</fullName>
        <ecNumber evidence="4">1.-.-.-</ecNumber>
    </submittedName>
</protein>
<dbReference type="InterPro" id="IPR002347">
    <property type="entry name" value="SDR_fam"/>
</dbReference>
<dbReference type="EMBL" id="CP036433">
    <property type="protein sequence ID" value="QDU92413.1"/>
    <property type="molecule type" value="Genomic_DNA"/>
</dbReference>
<evidence type="ECO:0000256" key="2">
    <source>
        <dbReference type="ARBA" id="ARBA00023002"/>
    </source>
</evidence>
<dbReference type="CDD" id="cd05233">
    <property type="entry name" value="SDR_c"/>
    <property type="match status" value="1"/>
</dbReference>
<gene>
    <name evidence="4" type="ORF">Pla8534_01610</name>
</gene>
<dbReference type="OrthoDB" id="9775296at2"/>
<dbReference type="Proteomes" id="UP000317648">
    <property type="component" value="Chromosome"/>
</dbReference>
<evidence type="ECO:0000313" key="5">
    <source>
        <dbReference type="Proteomes" id="UP000317648"/>
    </source>
</evidence>
<dbReference type="FunFam" id="3.40.50.720:FF:000084">
    <property type="entry name" value="Short-chain dehydrogenase reductase"/>
    <property type="match status" value="1"/>
</dbReference>
<keyword evidence="2 4" id="KW-0560">Oxidoreductase</keyword>
<dbReference type="RefSeq" id="WP_145048339.1">
    <property type="nucleotide sequence ID" value="NZ_CP036433.1"/>
</dbReference>
<dbReference type="PRINTS" id="PR00081">
    <property type="entry name" value="GDHRDH"/>
</dbReference>
<dbReference type="InterPro" id="IPR036291">
    <property type="entry name" value="NAD(P)-bd_dom_sf"/>
</dbReference>
<dbReference type="Gene3D" id="3.40.50.720">
    <property type="entry name" value="NAD(P)-binding Rossmann-like Domain"/>
    <property type="match status" value="1"/>
</dbReference>
<dbReference type="SUPFAM" id="SSF51735">
    <property type="entry name" value="NAD(P)-binding Rossmann-fold domains"/>
    <property type="match status" value="1"/>
</dbReference>
<dbReference type="GO" id="GO:0016020">
    <property type="term" value="C:membrane"/>
    <property type="evidence" value="ECO:0007669"/>
    <property type="project" value="TreeGrafter"/>
</dbReference>
<dbReference type="GO" id="GO:0016491">
    <property type="term" value="F:oxidoreductase activity"/>
    <property type="evidence" value="ECO:0007669"/>
    <property type="project" value="UniProtKB-KW"/>
</dbReference>
<name>A0A518DKQ0_9BACT</name>
<reference evidence="4 5" key="1">
    <citation type="submission" date="2019-02" db="EMBL/GenBank/DDBJ databases">
        <title>Deep-cultivation of Planctomycetes and their phenomic and genomic characterization uncovers novel biology.</title>
        <authorList>
            <person name="Wiegand S."/>
            <person name="Jogler M."/>
            <person name="Boedeker C."/>
            <person name="Pinto D."/>
            <person name="Vollmers J."/>
            <person name="Rivas-Marin E."/>
            <person name="Kohn T."/>
            <person name="Peeters S.H."/>
            <person name="Heuer A."/>
            <person name="Rast P."/>
            <person name="Oberbeckmann S."/>
            <person name="Bunk B."/>
            <person name="Jeske O."/>
            <person name="Meyerdierks A."/>
            <person name="Storesund J.E."/>
            <person name="Kallscheuer N."/>
            <person name="Luecker S."/>
            <person name="Lage O.M."/>
            <person name="Pohl T."/>
            <person name="Merkel B.J."/>
            <person name="Hornburger P."/>
            <person name="Mueller R.-W."/>
            <person name="Bruemmer F."/>
            <person name="Labrenz M."/>
            <person name="Spormann A.M."/>
            <person name="Op den Camp H."/>
            <person name="Overmann J."/>
            <person name="Amann R."/>
            <person name="Jetten M.S.M."/>
            <person name="Mascher T."/>
            <person name="Medema M.H."/>
            <person name="Devos D.P."/>
            <person name="Kaster A.-K."/>
            <person name="Ovreas L."/>
            <person name="Rohde M."/>
            <person name="Galperin M.Y."/>
            <person name="Jogler C."/>
        </authorList>
    </citation>
    <scope>NUCLEOTIDE SEQUENCE [LARGE SCALE GENOMIC DNA]</scope>
    <source>
        <strain evidence="4 5">Pla85_3_4</strain>
    </source>
</reference>
<dbReference type="EC" id="1.-.-.-" evidence="4"/>
<comment type="similarity">
    <text evidence="1 3">Belongs to the short-chain dehydrogenases/reductases (SDR) family.</text>
</comment>
<dbReference type="AlphaFoldDB" id="A0A518DKQ0"/>
<keyword evidence="5" id="KW-1185">Reference proteome</keyword>